<evidence type="ECO:0000256" key="1">
    <source>
        <dbReference type="SAM" id="MobiDB-lite"/>
    </source>
</evidence>
<organism evidence="2 3">
    <name type="scientific">Blastomyces gilchristii (strain SLH14081)</name>
    <name type="common">Blastomyces dermatitidis</name>
    <dbReference type="NCBI Taxonomy" id="559298"/>
    <lineage>
        <taxon>Eukaryota</taxon>
        <taxon>Fungi</taxon>
        <taxon>Dikarya</taxon>
        <taxon>Ascomycota</taxon>
        <taxon>Pezizomycotina</taxon>
        <taxon>Eurotiomycetes</taxon>
        <taxon>Eurotiomycetidae</taxon>
        <taxon>Onygenales</taxon>
        <taxon>Ajellomycetaceae</taxon>
        <taxon>Blastomyces</taxon>
    </lineage>
</organism>
<gene>
    <name evidence="2" type="ORF">BDBG_18002</name>
</gene>
<dbReference type="AlphaFoldDB" id="A0A179V4K7"/>
<feature type="compositionally biased region" description="Polar residues" evidence="1">
    <location>
        <begin position="9"/>
        <end position="20"/>
    </location>
</feature>
<protein>
    <submittedName>
        <fullName evidence="2">Uncharacterized protein</fullName>
    </submittedName>
</protein>
<accession>A0A179V4K7</accession>
<dbReference type="KEGG" id="bgh:BDBG_18002"/>
<sequence>MPVIRSRPGQPTSQSVSQSPLAPWTRRLSIIGIDGYIIKDVREAWCQLRSCLLREGEGRSSGIRTRFKGEKGLLKESSQTSSIPYLLRTLYSIQNMSTNTNTA</sequence>
<evidence type="ECO:0000313" key="3">
    <source>
        <dbReference type="Proteomes" id="UP000002038"/>
    </source>
</evidence>
<dbReference type="EMBL" id="GG657488">
    <property type="protein sequence ID" value="OAT14357.1"/>
    <property type="molecule type" value="Genomic_DNA"/>
</dbReference>
<evidence type="ECO:0000313" key="2">
    <source>
        <dbReference type="EMBL" id="OAT14357.1"/>
    </source>
</evidence>
<feature type="region of interest" description="Disordered" evidence="1">
    <location>
        <begin position="1"/>
        <end position="20"/>
    </location>
</feature>
<dbReference type="RefSeq" id="XP_031581387.1">
    <property type="nucleotide sequence ID" value="XM_031725600.1"/>
</dbReference>
<keyword evidence="3" id="KW-1185">Reference proteome</keyword>
<dbReference type="VEuPathDB" id="FungiDB:BDBG_18002"/>
<name>A0A179V4K7_BLAGS</name>
<dbReference type="Proteomes" id="UP000002038">
    <property type="component" value="Unassembled WGS sequence"/>
</dbReference>
<dbReference type="GeneID" id="8508350"/>
<reference evidence="3" key="1">
    <citation type="journal article" date="2015" name="PLoS Genet.">
        <title>The dynamic genome and transcriptome of the human fungal pathogen Blastomyces and close relative Emmonsia.</title>
        <authorList>
            <person name="Munoz J.F."/>
            <person name="Gauthier G.M."/>
            <person name="Desjardins C.A."/>
            <person name="Gallo J.E."/>
            <person name="Holder J."/>
            <person name="Sullivan T.D."/>
            <person name="Marty A.J."/>
            <person name="Carmen J.C."/>
            <person name="Chen Z."/>
            <person name="Ding L."/>
            <person name="Gujja S."/>
            <person name="Magrini V."/>
            <person name="Misas E."/>
            <person name="Mitreva M."/>
            <person name="Priest M."/>
            <person name="Saif S."/>
            <person name="Whiston E.A."/>
            <person name="Young S."/>
            <person name="Zeng Q."/>
            <person name="Goldman W.E."/>
            <person name="Mardis E.R."/>
            <person name="Taylor J.W."/>
            <person name="McEwen J.G."/>
            <person name="Clay O.K."/>
            <person name="Klein B.S."/>
            <person name="Cuomo C.A."/>
        </authorList>
    </citation>
    <scope>NUCLEOTIDE SEQUENCE [LARGE SCALE GENOMIC DNA]</scope>
    <source>
        <strain evidence="3">SLH14081</strain>
    </source>
</reference>
<proteinExistence type="predicted"/>